<accession>A0A5Q0H3C2</accession>
<dbReference type="Gene3D" id="3.30.450.20">
    <property type="entry name" value="PAS domain"/>
    <property type="match status" value="1"/>
</dbReference>
<dbReference type="PROSITE" id="PS50883">
    <property type="entry name" value="EAL"/>
    <property type="match status" value="1"/>
</dbReference>
<dbReference type="CDD" id="cd00130">
    <property type="entry name" value="PAS"/>
    <property type="match status" value="1"/>
</dbReference>
<dbReference type="SUPFAM" id="SSF55785">
    <property type="entry name" value="PYP-like sensor domain (PAS domain)"/>
    <property type="match status" value="1"/>
</dbReference>
<evidence type="ECO:0000259" key="2">
    <source>
        <dbReference type="PROSITE" id="PS50883"/>
    </source>
</evidence>
<gene>
    <name evidence="4" type="ORF">EKG83_26025</name>
</gene>
<evidence type="ECO:0000259" key="3">
    <source>
        <dbReference type="PROSITE" id="PS50887"/>
    </source>
</evidence>
<dbReference type="Pfam" id="PF00563">
    <property type="entry name" value="EAL"/>
    <property type="match status" value="1"/>
</dbReference>
<dbReference type="InterPro" id="IPR035919">
    <property type="entry name" value="EAL_sf"/>
</dbReference>
<keyword evidence="5" id="KW-1185">Reference proteome</keyword>
<dbReference type="InterPro" id="IPR000160">
    <property type="entry name" value="GGDEF_dom"/>
</dbReference>
<organism evidence="4 5">
    <name type="scientific">Saccharothrix syringae</name>
    <name type="common">Nocardiopsis syringae</name>
    <dbReference type="NCBI Taxonomy" id="103733"/>
    <lineage>
        <taxon>Bacteria</taxon>
        <taxon>Bacillati</taxon>
        <taxon>Actinomycetota</taxon>
        <taxon>Actinomycetes</taxon>
        <taxon>Pseudonocardiales</taxon>
        <taxon>Pseudonocardiaceae</taxon>
        <taxon>Saccharothrix</taxon>
    </lineage>
</organism>
<feature type="domain" description="GGDEF" evidence="3">
    <location>
        <begin position="374"/>
        <end position="508"/>
    </location>
</feature>
<dbReference type="InterPro" id="IPR000014">
    <property type="entry name" value="PAS"/>
</dbReference>
<evidence type="ECO:0000313" key="5">
    <source>
        <dbReference type="Proteomes" id="UP000325787"/>
    </source>
</evidence>
<dbReference type="SMART" id="SM00267">
    <property type="entry name" value="GGDEF"/>
    <property type="match status" value="1"/>
</dbReference>
<feature type="domain" description="PAS" evidence="1">
    <location>
        <begin position="216"/>
        <end position="287"/>
    </location>
</feature>
<dbReference type="Gene3D" id="3.30.70.270">
    <property type="match status" value="1"/>
</dbReference>
<evidence type="ECO:0000313" key="4">
    <source>
        <dbReference type="EMBL" id="QFZ20415.1"/>
    </source>
</evidence>
<dbReference type="InterPro" id="IPR035965">
    <property type="entry name" value="PAS-like_dom_sf"/>
</dbReference>
<dbReference type="EMBL" id="CP034550">
    <property type="protein sequence ID" value="QFZ20415.1"/>
    <property type="molecule type" value="Genomic_DNA"/>
</dbReference>
<dbReference type="SMART" id="SM00052">
    <property type="entry name" value="EAL"/>
    <property type="match status" value="1"/>
</dbReference>
<reference evidence="5" key="1">
    <citation type="journal article" date="2021" name="Curr. Microbiol.">
        <title>Complete genome of nocamycin-producing strain Saccharothrix syringae NRRL B-16468 reveals the biosynthetic potential for secondary metabolites.</title>
        <authorList>
            <person name="Mo X."/>
            <person name="Yang S."/>
        </authorList>
    </citation>
    <scope>NUCLEOTIDE SEQUENCE [LARGE SCALE GENOMIC DNA]</scope>
    <source>
        <strain evidence="5">ATCC 51364 / DSM 43886 / JCM 6844 / KCTC 9398 / NBRC 14523 / NRRL B-16468 / INA 2240</strain>
    </source>
</reference>
<dbReference type="InterPro" id="IPR052155">
    <property type="entry name" value="Biofilm_reg_signaling"/>
</dbReference>
<dbReference type="SUPFAM" id="SSF141868">
    <property type="entry name" value="EAL domain-like"/>
    <property type="match status" value="1"/>
</dbReference>
<dbReference type="PANTHER" id="PTHR44757">
    <property type="entry name" value="DIGUANYLATE CYCLASE DGCP"/>
    <property type="match status" value="1"/>
</dbReference>
<dbReference type="CDD" id="cd01948">
    <property type="entry name" value="EAL"/>
    <property type="match status" value="1"/>
</dbReference>
<dbReference type="Proteomes" id="UP000325787">
    <property type="component" value="Chromosome"/>
</dbReference>
<dbReference type="RefSeq" id="WP_153278401.1">
    <property type="nucleotide sequence ID" value="NZ_CP034550.1"/>
</dbReference>
<feature type="domain" description="EAL" evidence="2">
    <location>
        <begin position="517"/>
        <end position="774"/>
    </location>
</feature>
<dbReference type="PROSITE" id="PS50887">
    <property type="entry name" value="GGDEF"/>
    <property type="match status" value="1"/>
</dbReference>
<protein>
    <submittedName>
        <fullName evidence="4">GGDEF domain-containing protein</fullName>
    </submittedName>
</protein>
<proteinExistence type="predicted"/>
<evidence type="ECO:0000259" key="1">
    <source>
        <dbReference type="PROSITE" id="PS50112"/>
    </source>
</evidence>
<dbReference type="InterPro" id="IPR043128">
    <property type="entry name" value="Rev_trsase/Diguanyl_cyclase"/>
</dbReference>
<name>A0A5Q0H3C2_SACSY</name>
<dbReference type="SMART" id="SM00091">
    <property type="entry name" value="PAS"/>
    <property type="match status" value="1"/>
</dbReference>
<dbReference type="SUPFAM" id="SSF55073">
    <property type="entry name" value="Nucleotide cyclase"/>
    <property type="match status" value="1"/>
</dbReference>
<dbReference type="Pfam" id="PF00990">
    <property type="entry name" value="GGDEF"/>
    <property type="match status" value="1"/>
</dbReference>
<dbReference type="PROSITE" id="PS50112">
    <property type="entry name" value="PAS"/>
    <property type="match status" value="1"/>
</dbReference>
<sequence>MMLQSILSWIPGTNAFHGRRQLDADLALLGRLGPAPTSEADQDAALARIFAADARPPAPPAAEVRVPPQPIGDRRPVGFEDMVDEWAKALVSSSCLPMGQDDLRDRLTVMARGLLRQVCGDAPSGVSAERIGRELAQDLLLTADAFQNALELIIPWLERVHRHTGEGTAACRAQAVAALAGGFAAGARDRVLDEQMRVTRAWLDSRHHALRAGLEEPGRFHSGLSDAPEPMGLLTAEGTVLEANAALLRLLDRPRPAVVGHRLLDFVLGEHDLTTVASALEAAVQAAGRPISTEFALTGAHGGFTAWADAALAWHTGSDRADGRIHLIMQDVTTCRAWQRRLQPRADRDQVTGLPTRRHFLHRVHTALTAGSIGVVGLCVLRVDGLAPLARAFGPAAGDRIATTIGSRVIAALSDVPDTALARLDRDRFAVLLTDPHHWTGVTELVKRLVDWVSAPIRSDTREVLLSPSVGVVQARPGVSAEELLDEAETALPTEHRDQRRLRTVTRPPHQDRQLQRAHLLAALPRALRDGEITLVWRPIADLATETVVGAEATATWRRPDRSIVADDLLDEAEALGLIRGWGPRILRQAAVQAARWRAALGEAAPRVTVNLPARFADDDALVEHVTAALRETGLPPEQLLLSMPESAVVDESGRPRPRLLKLNNLNVPVALDGLGTDIARYDHLPHLPLHTLVVSPTLTATLGSGDQSRCRQSVAAALISLGRELTQTVMVKGIDTVEQFRGARSLQAHQGAGDLIGRPAGPDEIQDMVLGGALTV</sequence>
<dbReference type="InterPro" id="IPR029787">
    <property type="entry name" value="Nucleotide_cyclase"/>
</dbReference>
<dbReference type="AlphaFoldDB" id="A0A5Q0H3C2"/>
<dbReference type="KEGG" id="ssyi:EKG83_26025"/>
<dbReference type="OrthoDB" id="23692at2"/>
<dbReference type="PANTHER" id="PTHR44757:SF2">
    <property type="entry name" value="BIOFILM ARCHITECTURE MAINTENANCE PROTEIN MBAA"/>
    <property type="match status" value="1"/>
</dbReference>
<dbReference type="InterPro" id="IPR001633">
    <property type="entry name" value="EAL_dom"/>
</dbReference>
<dbReference type="Gene3D" id="3.20.20.450">
    <property type="entry name" value="EAL domain"/>
    <property type="match status" value="1"/>
</dbReference>